<dbReference type="EMBL" id="LR798350">
    <property type="protein sequence ID" value="CAB5225748.1"/>
    <property type="molecule type" value="Genomic_DNA"/>
</dbReference>
<dbReference type="EMBL" id="LR797451">
    <property type="protein sequence ID" value="CAB4217275.1"/>
    <property type="molecule type" value="Genomic_DNA"/>
</dbReference>
<dbReference type="EMBL" id="LR796929">
    <property type="protein sequence ID" value="CAB4175942.1"/>
    <property type="molecule type" value="Genomic_DNA"/>
</dbReference>
<gene>
    <name evidence="2" type="ORF">UFOVP1503_17</name>
    <name evidence="3" type="ORF">UFOVP1505_9</name>
    <name evidence="1" type="ORF">UFOVP979_19</name>
</gene>
<evidence type="ECO:0000313" key="3">
    <source>
        <dbReference type="EMBL" id="CAB5225748.1"/>
    </source>
</evidence>
<name>A0A6J5PXS8_9CAUD</name>
<proteinExistence type="predicted"/>
<protein>
    <submittedName>
        <fullName evidence="1">Uncharacterized protein</fullName>
    </submittedName>
</protein>
<reference evidence="1" key="1">
    <citation type="submission" date="2020-05" db="EMBL/GenBank/DDBJ databases">
        <authorList>
            <person name="Chiriac C."/>
            <person name="Salcher M."/>
            <person name="Ghai R."/>
            <person name="Kavagutti S V."/>
        </authorList>
    </citation>
    <scope>NUCLEOTIDE SEQUENCE</scope>
</reference>
<evidence type="ECO:0000313" key="2">
    <source>
        <dbReference type="EMBL" id="CAB4217275.1"/>
    </source>
</evidence>
<organism evidence="1">
    <name type="scientific">uncultured Caudovirales phage</name>
    <dbReference type="NCBI Taxonomy" id="2100421"/>
    <lineage>
        <taxon>Viruses</taxon>
        <taxon>Duplodnaviria</taxon>
        <taxon>Heunggongvirae</taxon>
        <taxon>Uroviricota</taxon>
        <taxon>Caudoviricetes</taxon>
        <taxon>Peduoviridae</taxon>
        <taxon>Maltschvirus</taxon>
        <taxon>Maltschvirus maltsch</taxon>
    </lineage>
</organism>
<evidence type="ECO:0000313" key="1">
    <source>
        <dbReference type="EMBL" id="CAB4175942.1"/>
    </source>
</evidence>
<sequence>MANELEKSWLATNVQLQQLMQVMNEITARPKPLMETFELSSNRIISRLQKQIDKMNVLDHSDLIDDLYEAQLEIKYLVNYAKHVLTTKDNLEAN</sequence>
<accession>A0A6J5PXS8</accession>